<dbReference type="InterPro" id="IPR044066">
    <property type="entry name" value="TRIAD_supradom"/>
</dbReference>
<evidence type="ECO:0000256" key="10">
    <source>
        <dbReference type="ARBA" id="ARBA00044508"/>
    </source>
</evidence>
<dbReference type="CDD" id="cd23134">
    <property type="entry name" value="RING-HC_ITT1-like"/>
    <property type="match status" value="1"/>
</dbReference>
<dbReference type="AlphaFoldDB" id="A0A9P4JTM8"/>
<evidence type="ECO:0000256" key="8">
    <source>
        <dbReference type="ARBA" id="ARBA00022786"/>
    </source>
</evidence>
<dbReference type="SUPFAM" id="SSF57850">
    <property type="entry name" value="RING/U-box"/>
    <property type="match status" value="2"/>
</dbReference>
<dbReference type="PROSITE" id="PS50089">
    <property type="entry name" value="ZF_RING_2"/>
    <property type="match status" value="1"/>
</dbReference>
<keyword evidence="6" id="KW-0677">Repeat</keyword>
<evidence type="ECO:0000259" key="15">
    <source>
        <dbReference type="PROSITE" id="PS51873"/>
    </source>
</evidence>
<dbReference type="GO" id="GO:0016567">
    <property type="term" value="P:protein ubiquitination"/>
    <property type="evidence" value="ECO:0007669"/>
    <property type="project" value="InterPro"/>
</dbReference>
<dbReference type="FunFam" id="3.30.40.10:FF:000416">
    <property type="entry name" value="RBR-type E3 ubiquitin transferase"/>
    <property type="match status" value="1"/>
</dbReference>
<protein>
    <recommendedName>
        <fullName evidence="3">RBR-type E3 ubiquitin transferase</fullName>
        <ecNumber evidence="3">2.3.2.31</ecNumber>
    </recommendedName>
</protein>
<keyword evidence="9" id="KW-0862">Zinc</keyword>
<feature type="domain" description="RWD" evidence="14">
    <location>
        <begin position="12"/>
        <end position="156"/>
    </location>
</feature>
<reference evidence="16" key="1">
    <citation type="journal article" date="2020" name="Stud. Mycol.">
        <title>101 Dothideomycetes genomes: a test case for predicting lifestyles and emergence of pathogens.</title>
        <authorList>
            <person name="Haridas S."/>
            <person name="Albert R."/>
            <person name="Binder M."/>
            <person name="Bloem J."/>
            <person name="Labutti K."/>
            <person name="Salamov A."/>
            <person name="Andreopoulos B."/>
            <person name="Baker S."/>
            <person name="Barry K."/>
            <person name="Bills G."/>
            <person name="Bluhm B."/>
            <person name="Cannon C."/>
            <person name="Castanera R."/>
            <person name="Culley D."/>
            <person name="Daum C."/>
            <person name="Ezra D."/>
            <person name="Gonzalez J."/>
            <person name="Henrissat B."/>
            <person name="Kuo A."/>
            <person name="Liang C."/>
            <person name="Lipzen A."/>
            <person name="Lutzoni F."/>
            <person name="Magnuson J."/>
            <person name="Mondo S."/>
            <person name="Nolan M."/>
            <person name="Ohm R."/>
            <person name="Pangilinan J."/>
            <person name="Park H.-J."/>
            <person name="Ramirez L."/>
            <person name="Alfaro M."/>
            <person name="Sun H."/>
            <person name="Tritt A."/>
            <person name="Yoshinaga Y."/>
            <person name="Zwiers L.-H."/>
            <person name="Turgeon B."/>
            <person name="Goodwin S."/>
            <person name="Spatafora J."/>
            <person name="Crous P."/>
            <person name="Grigoriev I."/>
        </authorList>
    </citation>
    <scope>NUCLEOTIDE SEQUENCE</scope>
    <source>
        <strain evidence="16">ATCC 74209</strain>
    </source>
</reference>
<dbReference type="InterPro" id="IPR031127">
    <property type="entry name" value="E3_UB_ligase_RBR"/>
</dbReference>
<evidence type="ECO:0000256" key="7">
    <source>
        <dbReference type="ARBA" id="ARBA00022771"/>
    </source>
</evidence>
<dbReference type="Proteomes" id="UP000799536">
    <property type="component" value="Unassembled WGS sequence"/>
</dbReference>
<dbReference type="EMBL" id="ML993916">
    <property type="protein sequence ID" value="KAF2203014.1"/>
    <property type="molecule type" value="Genomic_DNA"/>
</dbReference>
<comment type="catalytic activity">
    <reaction evidence="1">
        <text>[E2 ubiquitin-conjugating enzyme]-S-ubiquitinyl-L-cysteine + [acceptor protein]-L-lysine = [E2 ubiquitin-conjugating enzyme]-L-cysteine + [acceptor protein]-N(6)-ubiquitinyl-L-lysine.</text>
        <dbReference type="EC" id="2.3.2.31"/>
    </reaction>
</comment>
<evidence type="ECO:0000259" key="13">
    <source>
        <dbReference type="PROSITE" id="PS50089"/>
    </source>
</evidence>
<dbReference type="Pfam" id="PF22191">
    <property type="entry name" value="IBR_1"/>
    <property type="match status" value="1"/>
</dbReference>
<dbReference type="Gene3D" id="3.10.110.10">
    <property type="entry name" value="Ubiquitin Conjugating Enzyme"/>
    <property type="match status" value="1"/>
</dbReference>
<dbReference type="InterPro" id="IPR001841">
    <property type="entry name" value="Znf_RING"/>
</dbReference>
<dbReference type="PANTHER" id="PTHR11685">
    <property type="entry name" value="RBR FAMILY RING FINGER AND IBR DOMAIN-CONTAINING"/>
    <property type="match status" value="1"/>
</dbReference>
<feature type="domain" description="RING-type" evidence="15">
    <location>
        <begin position="192"/>
        <end position="463"/>
    </location>
</feature>
<dbReference type="InterPro" id="IPR047548">
    <property type="entry name" value="Rcat_RBR_RNF14"/>
</dbReference>
<comment type="pathway">
    <text evidence="2">Protein modification; protein ubiquitination.</text>
</comment>
<keyword evidence="7 11" id="KW-0863">Zinc-finger</keyword>
<evidence type="ECO:0000259" key="14">
    <source>
        <dbReference type="PROSITE" id="PS50908"/>
    </source>
</evidence>
<organism evidence="16 17">
    <name type="scientific">Delitschia confertaspora ATCC 74209</name>
    <dbReference type="NCBI Taxonomy" id="1513339"/>
    <lineage>
        <taxon>Eukaryota</taxon>
        <taxon>Fungi</taxon>
        <taxon>Dikarya</taxon>
        <taxon>Ascomycota</taxon>
        <taxon>Pezizomycotina</taxon>
        <taxon>Dothideomycetes</taxon>
        <taxon>Pleosporomycetidae</taxon>
        <taxon>Pleosporales</taxon>
        <taxon>Delitschiaceae</taxon>
        <taxon>Delitschia</taxon>
    </lineage>
</organism>
<dbReference type="OrthoDB" id="1431934at2759"/>
<dbReference type="SMART" id="SM00591">
    <property type="entry name" value="RWD"/>
    <property type="match status" value="1"/>
</dbReference>
<comment type="caution">
    <text evidence="16">The sequence shown here is derived from an EMBL/GenBank/DDBJ whole genome shotgun (WGS) entry which is preliminary data.</text>
</comment>
<evidence type="ECO:0000256" key="3">
    <source>
        <dbReference type="ARBA" id="ARBA00012251"/>
    </source>
</evidence>
<dbReference type="Gene3D" id="3.30.40.10">
    <property type="entry name" value="Zinc/RING finger domain, C3HC4 (zinc finger)"/>
    <property type="match status" value="1"/>
</dbReference>
<sequence length="470" mass="53378">MDYTTEDDERVEELATLQCIFPDELTLHATTPYAARIDLAVIPQTPLPVVFPPPAADIQSDDTELSRLSLNPTTPSLSGELHTLSYLPPLKLDVVLPDGYPSDTPPQVKLSTDPAWLPKDILESLRKEAVVLWEEYGHGQVLFSYISSLQDAAERAFGLADGANGSVELPYEMKIALLDFDIQMKKEKFNKETFDCGICLEPKKGSACYRLQRCQHVFCIDCLKSFYNNCILEGDVNGIKCLDPDCGKQPLENTSPDQRKKRKERLLTPNELLQIPLERGMVQRYVDIKRKKKIEADKSTIYCPREWCQGAARSDKYPKFTDLSQIPESDDEDQEEEESAPVEASEKPVTVRAKGANRLAVCEDCNYAFCSVCLAGWHGEYQACWPRSRTELTEEEQASMNYILMHTSPCPTCSVPCQKSHGCNHMRCFQCKTHFCYLCSSWLHPDNPYRHFNDKGKSCFQRLWELEEGD</sequence>
<dbReference type="SMART" id="SM00647">
    <property type="entry name" value="IBR"/>
    <property type="match status" value="2"/>
</dbReference>
<name>A0A9P4JTM8_9PLEO</name>
<dbReference type="Gene3D" id="1.20.120.1750">
    <property type="match status" value="1"/>
</dbReference>
<evidence type="ECO:0000256" key="5">
    <source>
        <dbReference type="ARBA" id="ARBA00022723"/>
    </source>
</evidence>
<comment type="similarity">
    <text evidence="10">Belongs to the RBR family. RNF14 subfamily.</text>
</comment>
<dbReference type="SUPFAM" id="SSF54495">
    <property type="entry name" value="UBC-like"/>
    <property type="match status" value="1"/>
</dbReference>
<dbReference type="PROSITE" id="PS51873">
    <property type="entry name" value="TRIAD"/>
    <property type="match status" value="1"/>
</dbReference>
<dbReference type="PROSITE" id="PS00518">
    <property type="entry name" value="ZF_RING_1"/>
    <property type="match status" value="1"/>
</dbReference>
<feature type="domain" description="RING-type" evidence="13">
    <location>
        <begin position="196"/>
        <end position="230"/>
    </location>
</feature>
<keyword evidence="4" id="KW-0808">Transferase</keyword>
<dbReference type="InterPro" id="IPR013083">
    <property type="entry name" value="Znf_RING/FYVE/PHD"/>
</dbReference>
<dbReference type="InterPro" id="IPR017907">
    <property type="entry name" value="Znf_RING_CS"/>
</dbReference>
<evidence type="ECO:0000256" key="4">
    <source>
        <dbReference type="ARBA" id="ARBA00022679"/>
    </source>
</evidence>
<dbReference type="InterPro" id="IPR016135">
    <property type="entry name" value="UBQ-conjugating_enzyme/RWD"/>
</dbReference>
<evidence type="ECO:0000256" key="11">
    <source>
        <dbReference type="PROSITE-ProRule" id="PRU00175"/>
    </source>
</evidence>
<evidence type="ECO:0000256" key="12">
    <source>
        <dbReference type="SAM" id="MobiDB-lite"/>
    </source>
</evidence>
<accession>A0A9P4JTM8</accession>
<evidence type="ECO:0000313" key="17">
    <source>
        <dbReference type="Proteomes" id="UP000799536"/>
    </source>
</evidence>
<keyword evidence="8" id="KW-0833">Ubl conjugation pathway</keyword>
<dbReference type="Pfam" id="PF01485">
    <property type="entry name" value="IBR"/>
    <property type="match status" value="1"/>
</dbReference>
<evidence type="ECO:0000256" key="6">
    <source>
        <dbReference type="ARBA" id="ARBA00022737"/>
    </source>
</evidence>
<evidence type="ECO:0000256" key="9">
    <source>
        <dbReference type="ARBA" id="ARBA00022833"/>
    </source>
</evidence>
<evidence type="ECO:0000256" key="1">
    <source>
        <dbReference type="ARBA" id="ARBA00001798"/>
    </source>
</evidence>
<dbReference type="EC" id="2.3.2.31" evidence="3"/>
<evidence type="ECO:0000313" key="16">
    <source>
        <dbReference type="EMBL" id="KAF2203014.1"/>
    </source>
</evidence>
<dbReference type="GO" id="GO:0008270">
    <property type="term" value="F:zinc ion binding"/>
    <property type="evidence" value="ECO:0007669"/>
    <property type="project" value="UniProtKB-KW"/>
</dbReference>
<dbReference type="PROSITE" id="PS50908">
    <property type="entry name" value="RWD"/>
    <property type="match status" value="1"/>
</dbReference>
<gene>
    <name evidence="16" type="ORF">GQ43DRAFT_390922</name>
</gene>
<evidence type="ECO:0000256" key="2">
    <source>
        <dbReference type="ARBA" id="ARBA00004906"/>
    </source>
</evidence>
<feature type="non-terminal residue" evidence="16">
    <location>
        <position position="470"/>
    </location>
</feature>
<keyword evidence="5" id="KW-0479">Metal-binding</keyword>
<dbReference type="InterPro" id="IPR006575">
    <property type="entry name" value="RWD_dom"/>
</dbReference>
<dbReference type="GO" id="GO:0061630">
    <property type="term" value="F:ubiquitin protein ligase activity"/>
    <property type="evidence" value="ECO:0007669"/>
    <property type="project" value="UniProtKB-EC"/>
</dbReference>
<dbReference type="CDD" id="cd20354">
    <property type="entry name" value="Rcat_RBR_RNF14"/>
    <property type="match status" value="1"/>
</dbReference>
<keyword evidence="17" id="KW-1185">Reference proteome</keyword>
<feature type="compositionally biased region" description="Acidic residues" evidence="12">
    <location>
        <begin position="328"/>
        <end position="340"/>
    </location>
</feature>
<proteinExistence type="inferred from homology"/>
<dbReference type="CDD" id="cd23820">
    <property type="entry name" value="RWD_RNF14"/>
    <property type="match status" value="1"/>
</dbReference>
<dbReference type="Pfam" id="PF05773">
    <property type="entry name" value="RWD"/>
    <property type="match status" value="1"/>
</dbReference>
<dbReference type="InterPro" id="IPR002867">
    <property type="entry name" value="IBR_dom"/>
</dbReference>
<feature type="region of interest" description="Disordered" evidence="12">
    <location>
        <begin position="321"/>
        <end position="348"/>
    </location>
</feature>